<reference evidence="1 3" key="2">
    <citation type="journal article" date="2013" name="Nature">
        <title>Insights into bilaterian evolution from three spiralian genomes.</title>
        <authorList>
            <person name="Simakov O."/>
            <person name="Marletaz F."/>
            <person name="Cho S.J."/>
            <person name="Edsinger-Gonzales E."/>
            <person name="Havlak P."/>
            <person name="Hellsten U."/>
            <person name="Kuo D.H."/>
            <person name="Larsson T."/>
            <person name="Lv J."/>
            <person name="Arendt D."/>
            <person name="Savage R."/>
            <person name="Osoegawa K."/>
            <person name="de Jong P."/>
            <person name="Grimwood J."/>
            <person name="Chapman J.A."/>
            <person name="Shapiro H."/>
            <person name="Aerts A."/>
            <person name="Otillar R.P."/>
            <person name="Terry A.Y."/>
            <person name="Boore J.L."/>
            <person name="Grigoriev I.V."/>
            <person name="Lindberg D.R."/>
            <person name="Seaver E.C."/>
            <person name="Weisblat D.A."/>
            <person name="Putnam N.H."/>
            <person name="Rokhsar D.S."/>
        </authorList>
    </citation>
    <scope>NUCLEOTIDE SEQUENCE</scope>
    <source>
        <strain evidence="1 3">I ESC-2004</strain>
    </source>
</reference>
<accession>R7V2I2</accession>
<reference evidence="2" key="3">
    <citation type="submission" date="2015-06" db="UniProtKB">
        <authorList>
            <consortium name="EnsemblMetazoa"/>
        </authorList>
    </citation>
    <scope>IDENTIFICATION</scope>
</reference>
<evidence type="ECO:0000313" key="3">
    <source>
        <dbReference type="Proteomes" id="UP000014760"/>
    </source>
</evidence>
<reference evidence="3" key="1">
    <citation type="submission" date="2012-12" db="EMBL/GenBank/DDBJ databases">
        <authorList>
            <person name="Hellsten U."/>
            <person name="Grimwood J."/>
            <person name="Chapman J.A."/>
            <person name="Shapiro H."/>
            <person name="Aerts A."/>
            <person name="Otillar R.P."/>
            <person name="Terry A.Y."/>
            <person name="Boore J.L."/>
            <person name="Simakov O."/>
            <person name="Marletaz F."/>
            <person name="Cho S.-J."/>
            <person name="Edsinger-Gonzales E."/>
            <person name="Havlak P."/>
            <person name="Kuo D.-H."/>
            <person name="Larsson T."/>
            <person name="Lv J."/>
            <person name="Arendt D."/>
            <person name="Savage R."/>
            <person name="Osoegawa K."/>
            <person name="de Jong P."/>
            <person name="Lindberg D.R."/>
            <person name="Seaver E.C."/>
            <person name="Weisblat D.A."/>
            <person name="Putnam N.H."/>
            <person name="Grigoriev I.V."/>
            <person name="Rokhsar D.S."/>
        </authorList>
    </citation>
    <scope>NUCLEOTIDE SEQUENCE</scope>
    <source>
        <strain evidence="3">I ESC-2004</strain>
    </source>
</reference>
<proteinExistence type="predicted"/>
<dbReference type="OMA" id="SDCQPAC"/>
<sequence length="218" mass="23470">MISSTQNLQVGSSMCCPTEEEVERLSASATIDMPSCKAPSDCLPGSMCCYGLCIAQAYQEDKDCCCPRDVPCDQRQQCRQNSDCMDMQVCCNSTGCDIAVCVDRPVPCAHPITDTAPSTMVSTTSLSISSVITTEIPSTFPENICCPQQKSIARLIKLTKFQKCESVHKLCLTGELCCSGYCITPSYLIKNCCCPGNILSNCGKGSTLCFQDSDCFVG</sequence>
<name>R7V2I2_CAPTE</name>
<protein>
    <submittedName>
        <fullName evidence="1 2">Uncharacterized protein</fullName>
    </submittedName>
</protein>
<dbReference type="HOGENOM" id="CLU_104032_0_0_1"/>
<dbReference type="EMBL" id="KB295709">
    <property type="protein sequence ID" value="ELU12734.1"/>
    <property type="molecule type" value="Genomic_DNA"/>
</dbReference>
<keyword evidence="3" id="KW-1185">Reference proteome</keyword>
<feature type="non-terminal residue" evidence="1">
    <location>
        <position position="218"/>
    </location>
</feature>
<evidence type="ECO:0000313" key="1">
    <source>
        <dbReference type="EMBL" id="ELU12734.1"/>
    </source>
</evidence>
<dbReference type="AlphaFoldDB" id="R7V2I2"/>
<organism evidence="1">
    <name type="scientific">Capitella teleta</name>
    <name type="common">Polychaete worm</name>
    <dbReference type="NCBI Taxonomy" id="283909"/>
    <lineage>
        <taxon>Eukaryota</taxon>
        <taxon>Metazoa</taxon>
        <taxon>Spiralia</taxon>
        <taxon>Lophotrochozoa</taxon>
        <taxon>Annelida</taxon>
        <taxon>Polychaeta</taxon>
        <taxon>Sedentaria</taxon>
        <taxon>Scolecida</taxon>
        <taxon>Capitellidae</taxon>
        <taxon>Capitella</taxon>
    </lineage>
</organism>
<gene>
    <name evidence="1" type="ORF">CAPTEDRAFT_222099</name>
</gene>
<dbReference type="Proteomes" id="UP000014760">
    <property type="component" value="Unassembled WGS sequence"/>
</dbReference>
<dbReference type="EMBL" id="AMQN01039693">
    <property type="status" value="NOT_ANNOTATED_CDS"/>
    <property type="molecule type" value="Genomic_DNA"/>
</dbReference>
<evidence type="ECO:0000313" key="2">
    <source>
        <dbReference type="EnsemblMetazoa" id="CapteP222099"/>
    </source>
</evidence>
<dbReference type="EnsemblMetazoa" id="CapteT222099">
    <property type="protein sequence ID" value="CapteP222099"/>
    <property type="gene ID" value="CapteG222099"/>
</dbReference>